<sequence>MVDILGENKTIATILGAIIVGLVGILLLNPLGDYMEPPNPLTCIQENDEVVFNSLTFNDWDDYMADFRVTMKNVGDDGDVFVTISSNQVLSRYKDRSEFDWSSSEGHYLQRNEVVNFDYKLYLPQDSEFIDNFTIYIEYYSIDDIHGYLATTDKISESYTYQKTGDYTYSLI</sequence>
<gene>
    <name evidence="2" type="ORF">RE476_03615</name>
</gene>
<dbReference type="RefSeq" id="WP_309309038.1">
    <property type="nucleotide sequence ID" value="NZ_CP133594.1"/>
</dbReference>
<proteinExistence type="predicted"/>
<name>A0AA51YJT1_9EURY</name>
<dbReference type="Proteomes" id="UP001183006">
    <property type="component" value="Chromosome"/>
</dbReference>
<protein>
    <recommendedName>
        <fullName evidence="4">DUF1616 domain-containing protein</fullName>
    </recommendedName>
</protein>
<keyword evidence="1" id="KW-1133">Transmembrane helix</keyword>
<evidence type="ECO:0000256" key="1">
    <source>
        <dbReference type="SAM" id="Phobius"/>
    </source>
</evidence>
<dbReference type="KEGG" id="mmav:RE476_03615"/>
<evidence type="ECO:0008006" key="4">
    <source>
        <dbReference type="Google" id="ProtNLM"/>
    </source>
</evidence>
<dbReference type="EMBL" id="CP133594">
    <property type="protein sequence ID" value="WMW22923.1"/>
    <property type="molecule type" value="Genomic_DNA"/>
</dbReference>
<keyword evidence="1" id="KW-0812">Transmembrane</keyword>
<organism evidence="2 3">
    <name type="scientific">Methanolobus mangrovi</name>
    <dbReference type="NCBI Taxonomy" id="3072977"/>
    <lineage>
        <taxon>Archaea</taxon>
        <taxon>Methanobacteriati</taxon>
        <taxon>Methanobacteriota</taxon>
        <taxon>Stenosarchaea group</taxon>
        <taxon>Methanomicrobia</taxon>
        <taxon>Methanosarcinales</taxon>
        <taxon>Methanosarcinaceae</taxon>
        <taxon>Methanolobus</taxon>
    </lineage>
</organism>
<accession>A0AA51YJT1</accession>
<evidence type="ECO:0000313" key="3">
    <source>
        <dbReference type="Proteomes" id="UP001183006"/>
    </source>
</evidence>
<evidence type="ECO:0000313" key="2">
    <source>
        <dbReference type="EMBL" id="WMW22923.1"/>
    </source>
</evidence>
<dbReference type="AlphaFoldDB" id="A0AA51YJT1"/>
<reference evidence="2" key="1">
    <citation type="submission" date="2023-08" db="EMBL/GenBank/DDBJ databases">
        <title>Methanolobus mangrovi sp. nov. and Methanolobus sediminis sp. nov, two novel methylotrophic methanogens isolated from mangrove sediments in China.</title>
        <authorList>
            <person name="Zhou J."/>
        </authorList>
    </citation>
    <scope>NUCLEOTIDE SEQUENCE</scope>
    <source>
        <strain evidence="2">FTZ2</strain>
    </source>
</reference>
<keyword evidence="3" id="KW-1185">Reference proteome</keyword>
<keyword evidence="1" id="KW-0472">Membrane</keyword>
<feature type="transmembrane region" description="Helical" evidence="1">
    <location>
        <begin position="12"/>
        <end position="32"/>
    </location>
</feature>
<dbReference type="GeneID" id="84229198"/>